<feature type="compositionally biased region" description="Polar residues" evidence="2">
    <location>
        <begin position="186"/>
        <end position="199"/>
    </location>
</feature>
<evidence type="ECO:0000256" key="1">
    <source>
        <dbReference type="SAM" id="Coils"/>
    </source>
</evidence>
<feature type="compositionally biased region" description="Polar residues" evidence="2">
    <location>
        <begin position="143"/>
        <end position="163"/>
    </location>
</feature>
<feature type="region of interest" description="Disordered" evidence="2">
    <location>
        <begin position="583"/>
        <end position="611"/>
    </location>
</feature>
<feature type="compositionally biased region" description="Low complexity" evidence="2">
    <location>
        <begin position="585"/>
        <end position="601"/>
    </location>
</feature>
<sequence>MGTEERDWVDVANDLICKCHINLRIQRLTECDASVFVALYEAILGEKVPDYIVVPKSQEDDIHNVQSVIDSLALDYLQISLSHITGENIVIGDKDSIRNLLEIFDGLLEYLTEQLSEDEELPNGELNGTGHPAEAQDKEEKMSQISSTHSTAQSSKYSLHSWNGGESESAAELIRLGDSARTFTTKQEVCSQPLPSVISTEKAPSDLDPPATQPPQQHESVHSAIPLQPPKQTTPHRVGRCPSSPPPAQDNEENAEGTNKQNGHSPKCNGVQTNGIHTSGCIDDNDDDDDDSNSLVLSLAESEQSVQSLKETQPEAPKAQVEGGSEGARRVLFQTQPDVLLLSFPHEHSQKEDTHTHARAEEVQRDGEQLHSSDSSSGRRRGHRSRRLAEESEDPLSRRSQKNRRAEQELHEMSENLARRLEELDLMLKRALGETADDSKPADEDKHSHHSDSVMECRRVPRPADKASVDRPPHTRSLSPSPPPIRHSSRSMLEGAPITHAQHTARRRHGKLRHIQDQHRKGQLPFYYYCFVVAEAYEAELKDLDEQQKVDLAIERLRAQEAEQEYRDAIRKEASRSLKSYNYRSKSTLSSKSPRSKAAAPIRPRAQTRKTAPLRVKENDLLPALLDDFPPLQFSPHTLSHMWKQQLRQVDQLSALDNQHKHIRKHTNQLEEAQKRHDLLMDILRKEQEHNRRLKDFRERIQQQRSAQNKLREQRQQVARARKYHSDYHVQLRARLLRARTREERMFRQVFEEGLELQKAHLREQRAYAKEQRREHVRKHKDEIEAMENYYKDQFSMLAERLALERQEIQVRKKAQEKALHKMKRELRSKMEREISELQKIIVQDDEEDYFRELEVERLRRRVQMASFQYGASCTY</sequence>
<dbReference type="InterPro" id="IPR044039">
    <property type="entry name" value="DUF5745"/>
</dbReference>
<keyword evidence="1" id="KW-0175">Coiled coil</keyword>
<feature type="coiled-coil region" evidence="1">
    <location>
        <begin position="656"/>
        <end position="714"/>
    </location>
</feature>
<feature type="region of interest" description="Disordered" evidence="2">
    <location>
        <begin position="118"/>
        <end position="163"/>
    </location>
</feature>
<feature type="compositionally biased region" description="Polar residues" evidence="2">
    <location>
        <begin position="301"/>
        <end position="311"/>
    </location>
</feature>
<feature type="region of interest" description="Disordered" evidence="2">
    <location>
        <begin position="186"/>
        <end position="411"/>
    </location>
</feature>
<proteinExistence type="predicted"/>
<dbReference type="InterPro" id="IPR026619">
    <property type="entry name" value="CEP95"/>
</dbReference>
<feature type="compositionally biased region" description="Acidic residues" evidence="2">
    <location>
        <begin position="283"/>
        <end position="292"/>
    </location>
</feature>
<dbReference type="Proteomes" id="UP001274896">
    <property type="component" value="Unassembled WGS sequence"/>
</dbReference>
<keyword evidence="5" id="KW-1185">Reference proteome</keyword>
<dbReference type="GO" id="GO:0005813">
    <property type="term" value="C:centrosome"/>
    <property type="evidence" value="ECO:0007669"/>
    <property type="project" value="InterPro"/>
</dbReference>
<dbReference type="GO" id="GO:0000922">
    <property type="term" value="C:spindle pole"/>
    <property type="evidence" value="ECO:0007669"/>
    <property type="project" value="InterPro"/>
</dbReference>
<evidence type="ECO:0000259" key="3">
    <source>
        <dbReference type="Pfam" id="PF19016"/>
    </source>
</evidence>
<feature type="coiled-coil region" evidence="1">
    <location>
        <begin position="799"/>
        <end position="848"/>
    </location>
</feature>
<dbReference type="Gene3D" id="1.10.418.10">
    <property type="entry name" value="Calponin-like domain"/>
    <property type="match status" value="1"/>
</dbReference>
<feature type="compositionally biased region" description="Basic and acidic residues" evidence="2">
    <location>
        <begin position="434"/>
        <end position="473"/>
    </location>
</feature>
<dbReference type="PANTHER" id="PTHR22545:SF0">
    <property type="entry name" value="CENTROSOMAL PROTEIN OF 95 KDA"/>
    <property type="match status" value="1"/>
</dbReference>
<evidence type="ECO:0000313" key="4">
    <source>
        <dbReference type="EMBL" id="KAK3557207.1"/>
    </source>
</evidence>
<dbReference type="InterPro" id="IPR036872">
    <property type="entry name" value="CH_dom_sf"/>
</dbReference>
<feature type="domain" description="DUF5745" evidence="3">
    <location>
        <begin position="52"/>
        <end position="107"/>
    </location>
</feature>
<evidence type="ECO:0000313" key="5">
    <source>
        <dbReference type="Proteomes" id="UP001274896"/>
    </source>
</evidence>
<feature type="region of interest" description="Disordered" evidence="2">
    <location>
        <begin position="434"/>
        <end position="490"/>
    </location>
</feature>
<comment type="caution">
    <text evidence="4">The sequence shown here is derived from an EMBL/GenBank/DDBJ whole genome shotgun (WGS) entry which is preliminary data.</text>
</comment>
<protein>
    <recommendedName>
        <fullName evidence="3">DUF5745 domain-containing protein</fullName>
    </recommendedName>
</protein>
<organism evidence="4 5">
    <name type="scientific">Hemibagrus guttatus</name>
    <dbReference type="NCBI Taxonomy" id="175788"/>
    <lineage>
        <taxon>Eukaryota</taxon>
        <taxon>Metazoa</taxon>
        <taxon>Chordata</taxon>
        <taxon>Craniata</taxon>
        <taxon>Vertebrata</taxon>
        <taxon>Euteleostomi</taxon>
        <taxon>Actinopterygii</taxon>
        <taxon>Neopterygii</taxon>
        <taxon>Teleostei</taxon>
        <taxon>Ostariophysi</taxon>
        <taxon>Siluriformes</taxon>
        <taxon>Bagridae</taxon>
        <taxon>Hemibagrus</taxon>
    </lineage>
</organism>
<evidence type="ECO:0000256" key="2">
    <source>
        <dbReference type="SAM" id="MobiDB-lite"/>
    </source>
</evidence>
<dbReference type="Pfam" id="PF19016">
    <property type="entry name" value="DUF5745"/>
    <property type="match status" value="1"/>
</dbReference>
<dbReference type="PANTHER" id="PTHR22545">
    <property type="entry name" value="CENTROSOMAL PROTEIN OF 95 KDA"/>
    <property type="match status" value="1"/>
</dbReference>
<name>A0AAE0RKH3_9TELE</name>
<dbReference type="AlphaFoldDB" id="A0AAE0RKH3"/>
<feature type="compositionally biased region" description="Basic and acidic residues" evidence="2">
    <location>
        <begin position="345"/>
        <end position="371"/>
    </location>
</feature>
<gene>
    <name evidence="4" type="ORF">QTP70_026140</name>
</gene>
<accession>A0AAE0RKH3</accession>
<feature type="compositionally biased region" description="Polar residues" evidence="2">
    <location>
        <begin position="256"/>
        <end position="277"/>
    </location>
</feature>
<dbReference type="EMBL" id="JAUCMX010000001">
    <property type="protein sequence ID" value="KAK3557207.1"/>
    <property type="molecule type" value="Genomic_DNA"/>
</dbReference>
<reference evidence="4" key="1">
    <citation type="submission" date="2023-06" db="EMBL/GenBank/DDBJ databases">
        <title>Male Hemibagrus guttatus genome.</title>
        <authorList>
            <person name="Bian C."/>
        </authorList>
    </citation>
    <scope>NUCLEOTIDE SEQUENCE</scope>
    <source>
        <strain evidence="4">Male_cb2023</strain>
        <tissue evidence="4">Muscle</tissue>
    </source>
</reference>